<comment type="caution">
    <text evidence="2">The sequence shown here is derived from an EMBL/GenBank/DDBJ whole genome shotgun (WGS) entry which is preliminary data.</text>
</comment>
<evidence type="ECO:0000256" key="1">
    <source>
        <dbReference type="SAM" id="MobiDB-lite"/>
    </source>
</evidence>
<feature type="compositionally biased region" description="Basic residues" evidence="1">
    <location>
        <begin position="1"/>
        <end position="15"/>
    </location>
</feature>
<sequence>MSRTAHHVRPTRARTRTPAVDDDRRPGAPWHALVLHGLRYDARCLDAAQREGRRPVPGAVRRRVEVYAFPRHNRDRTVARWAALEERRARRRLRRAVGGLTRRVNAPGGSLHAHAAHTVDVPPARHRRGALWLA</sequence>
<evidence type="ECO:0000313" key="2">
    <source>
        <dbReference type="EMBL" id="MFB9552597.1"/>
    </source>
</evidence>
<protein>
    <submittedName>
        <fullName evidence="2">Uncharacterized protein</fullName>
    </submittedName>
</protein>
<reference evidence="2 3" key="1">
    <citation type="submission" date="2024-09" db="EMBL/GenBank/DDBJ databases">
        <authorList>
            <person name="Sun Q."/>
            <person name="Mori K."/>
        </authorList>
    </citation>
    <scope>NUCLEOTIDE SEQUENCE [LARGE SCALE GENOMIC DNA]</scope>
    <source>
        <strain evidence="2 3">JCM 4414</strain>
    </source>
</reference>
<gene>
    <name evidence="2" type="ORF">ACFFTP_00100</name>
</gene>
<dbReference type="RefSeq" id="WP_345487714.1">
    <property type="nucleotide sequence ID" value="NZ_BAAAWU010000001.1"/>
</dbReference>
<evidence type="ECO:0000313" key="3">
    <source>
        <dbReference type="Proteomes" id="UP001589716"/>
    </source>
</evidence>
<accession>A0ABV5QGG8</accession>
<proteinExistence type="predicted"/>
<organism evidence="2 3">
    <name type="scientific">Streptomyces roseoviridis</name>
    <dbReference type="NCBI Taxonomy" id="67361"/>
    <lineage>
        <taxon>Bacteria</taxon>
        <taxon>Bacillati</taxon>
        <taxon>Actinomycetota</taxon>
        <taxon>Actinomycetes</taxon>
        <taxon>Kitasatosporales</taxon>
        <taxon>Streptomycetaceae</taxon>
        <taxon>Streptomyces</taxon>
    </lineage>
</organism>
<name>A0ABV5QGG8_9ACTN</name>
<keyword evidence="3" id="KW-1185">Reference proteome</keyword>
<feature type="region of interest" description="Disordered" evidence="1">
    <location>
        <begin position="1"/>
        <end position="25"/>
    </location>
</feature>
<dbReference type="Proteomes" id="UP001589716">
    <property type="component" value="Unassembled WGS sequence"/>
</dbReference>
<dbReference type="EMBL" id="JBHMCT010000001">
    <property type="protein sequence ID" value="MFB9552597.1"/>
    <property type="molecule type" value="Genomic_DNA"/>
</dbReference>